<dbReference type="SUPFAM" id="SSF53474">
    <property type="entry name" value="alpha/beta-Hydrolases"/>
    <property type="match status" value="1"/>
</dbReference>
<dbReference type="EMBL" id="CP096040">
    <property type="protein sequence ID" value="USQ95991.1"/>
    <property type="molecule type" value="Genomic_DNA"/>
</dbReference>
<sequence>MISRRAILAGGVATPGLLSVARAATSPPSASELTAPPTVLGAALSPNGAQLAVLHVEHAGEGLKAYVLLQDVNKPKGQPTVVLIGDYDVQKIQWANDERLLIWVNIHKELDGTPTRLRFGDLYFDAPKQRILSMNLDGSESALLFGQEELLLREFDLATVVDTLPEDPNLILMQAWDGQKLRYMLYKVDVRTGAVAAFERGEPSTYGWFTQNGVPVVRFDSNRRGTVVSLFTRAPGAKDWTLYRKLRRDEMRRFSDLEIVGATTEPGILLASSQRENDDGHVLRRFDLNTLELGETVASRPERDIVDVFQDDRGKLLAAVVAEDRRDYVFFEPALKASFEQLSTVFKHDVNLTFVDVSLDHRRFVLHTSSPTDPGSYWFYDAAGFLSLLGQAYPWLNGRLAPMSILKLKARDGLDLTAYLTLPANATGPCPLIVYPHGGPELRDNYSFDVFTQAFAAKGWAVLQVNFRGSGGYGRAFADAGRKRWGVEMQNDIEDALATVLSSGKIDRNRIAICGASYGGYAALMGAVKTPDAYRAVVSIAGVTHLDDFIASVRREDGADAPSYQYWLKTIGDPVADKALLASSSPALRAREIRAPVLLIHGAADSVVPVEQSKTMSRALKAAGRSAKYVQMDWVGHRGWDRFTLTSILTQAADHIAKAFA</sequence>
<gene>
    <name evidence="3" type="ORF">MZV50_26225</name>
</gene>
<evidence type="ECO:0000256" key="1">
    <source>
        <dbReference type="ARBA" id="ARBA00022801"/>
    </source>
</evidence>
<dbReference type="Pfam" id="PF00326">
    <property type="entry name" value="Peptidase_S9"/>
    <property type="match status" value="1"/>
</dbReference>
<protein>
    <submittedName>
        <fullName evidence="3">Prolyl oligopeptidase family serine peptidase</fullName>
    </submittedName>
</protein>
<dbReference type="PANTHER" id="PTHR42776">
    <property type="entry name" value="SERINE PEPTIDASE S9 FAMILY MEMBER"/>
    <property type="match status" value="1"/>
</dbReference>
<evidence type="ECO:0000313" key="4">
    <source>
        <dbReference type="Proteomes" id="UP001057520"/>
    </source>
</evidence>
<keyword evidence="4" id="KW-1185">Reference proteome</keyword>
<evidence type="ECO:0000313" key="3">
    <source>
        <dbReference type="EMBL" id="USQ95991.1"/>
    </source>
</evidence>
<dbReference type="SUPFAM" id="SSF82171">
    <property type="entry name" value="DPP6 N-terminal domain-like"/>
    <property type="match status" value="1"/>
</dbReference>
<dbReference type="InterPro" id="IPR001375">
    <property type="entry name" value="Peptidase_S9_cat"/>
</dbReference>
<proteinExistence type="predicted"/>
<feature type="domain" description="Peptidase S9 prolyl oligopeptidase catalytic" evidence="2">
    <location>
        <begin position="447"/>
        <end position="639"/>
    </location>
</feature>
<dbReference type="InterPro" id="IPR029058">
    <property type="entry name" value="AB_hydrolase_fold"/>
</dbReference>
<reference evidence="3 4" key="1">
    <citation type="submission" date="2022-04" db="EMBL/GenBank/DDBJ databases">
        <title>Genome sequence of soybean root-associated Caulobacter segnis RL271.</title>
        <authorList>
            <person name="Longley R."/>
            <person name="Bonito G."/>
            <person name="Trigodet F."/>
            <person name="Crosson S."/>
            <person name="Fiebig A."/>
        </authorList>
    </citation>
    <scope>NUCLEOTIDE SEQUENCE [LARGE SCALE GENOMIC DNA]</scope>
    <source>
        <strain evidence="3 4">RL271</strain>
    </source>
</reference>
<dbReference type="Gene3D" id="3.40.50.1820">
    <property type="entry name" value="alpha/beta hydrolase"/>
    <property type="match status" value="1"/>
</dbReference>
<accession>A0ABY4ZVN5</accession>
<name>A0ABY4ZVN5_9CAUL</name>
<evidence type="ECO:0000259" key="2">
    <source>
        <dbReference type="Pfam" id="PF00326"/>
    </source>
</evidence>
<organism evidence="3 4">
    <name type="scientific">Caulobacter segnis</name>
    <dbReference type="NCBI Taxonomy" id="88688"/>
    <lineage>
        <taxon>Bacteria</taxon>
        <taxon>Pseudomonadati</taxon>
        <taxon>Pseudomonadota</taxon>
        <taxon>Alphaproteobacteria</taxon>
        <taxon>Caulobacterales</taxon>
        <taxon>Caulobacteraceae</taxon>
        <taxon>Caulobacter</taxon>
    </lineage>
</organism>
<dbReference type="Proteomes" id="UP001057520">
    <property type="component" value="Chromosome"/>
</dbReference>
<dbReference type="PANTHER" id="PTHR42776:SF27">
    <property type="entry name" value="DIPEPTIDYL PEPTIDASE FAMILY MEMBER 6"/>
    <property type="match status" value="1"/>
</dbReference>
<keyword evidence="1" id="KW-0378">Hydrolase</keyword>